<dbReference type="EMBL" id="PGOL01001992">
    <property type="protein sequence ID" value="PKI51784.1"/>
    <property type="molecule type" value="Genomic_DNA"/>
</dbReference>
<accession>A0A2I0J6C7</accession>
<dbReference type="Proteomes" id="UP000233551">
    <property type="component" value="Unassembled WGS sequence"/>
</dbReference>
<reference evidence="2 3" key="1">
    <citation type="submission" date="2017-11" db="EMBL/GenBank/DDBJ databases">
        <title>De-novo sequencing of pomegranate (Punica granatum L.) genome.</title>
        <authorList>
            <person name="Akparov Z."/>
            <person name="Amiraslanov A."/>
            <person name="Hajiyeva S."/>
            <person name="Abbasov M."/>
            <person name="Kaur K."/>
            <person name="Hamwieh A."/>
            <person name="Solovyev V."/>
            <person name="Salamov A."/>
            <person name="Braich B."/>
            <person name="Kosarev P."/>
            <person name="Mahmoud A."/>
            <person name="Hajiyev E."/>
            <person name="Babayeva S."/>
            <person name="Izzatullayeva V."/>
            <person name="Mammadov A."/>
            <person name="Mammadov A."/>
            <person name="Sharifova S."/>
            <person name="Ojaghi J."/>
            <person name="Eynullazada K."/>
            <person name="Bayramov B."/>
            <person name="Abdulazimova A."/>
            <person name="Shahmuradov I."/>
        </authorList>
    </citation>
    <scope>NUCLEOTIDE SEQUENCE [LARGE SCALE GENOMIC DNA]</scope>
    <source>
        <strain evidence="3">cv. AG2017</strain>
        <tissue evidence="2">Leaf</tissue>
    </source>
</reference>
<evidence type="ECO:0000313" key="2">
    <source>
        <dbReference type="EMBL" id="PKI51784.1"/>
    </source>
</evidence>
<keyword evidence="3" id="KW-1185">Reference proteome</keyword>
<feature type="region of interest" description="Disordered" evidence="1">
    <location>
        <begin position="1"/>
        <end position="26"/>
    </location>
</feature>
<evidence type="ECO:0000313" key="3">
    <source>
        <dbReference type="Proteomes" id="UP000233551"/>
    </source>
</evidence>
<organism evidence="2 3">
    <name type="scientific">Punica granatum</name>
    <name type="common">Pomegranate</name>
    <dbReference type="NCBI Taxonomy" id="22663"/>
    <lineage>
        <taxon>Eukaryota</taxon>
        <taxon>Viridiplantae</taxon>
        <taxon>Streptophyta</taxon>
        <taxon>Embryophyta</taxon>
        <taxon>Tracheophyta</taxon>
        <taxon>Spermatophyta</taxon>
        <taxon>Magnoliopsida</taxon>
        <taxon>eudicotyledons</taxon>
        <taxon>Gunneridae</taxon>
        <taxon>Pentapetalae</taxon>
        <taxon>rosids</taxon>
        <taxon>malvids</taxon>
        <taxon>Myrtales</taxon>
        <taxon>Lythraceae</taxon>
        <taxon>Punica</taxon>
    </lineage>
</organism>
<sequence length="111" mass="13031">MSVRTHPRNVSKSLDPYTLGEGLDENDRVPEIEESLHRLKNHQLTSVEPTREINMDTEEEPRTLKIEMDLDPTQRARMIDFLTAYSYTDMIDPPIVKHFLPLDIEKFPPKR</sequence>
<comment type="caution">
    <text evidence="2">The sequence shown here is derived from an EMBL/GenBank/DDBJ whole genome shotgun (WGS) entry which is preliminary data.</text>
</comment>
<dbReference type="AlphaFoldDB" id="A0A2I0J6C7"/>
<evidence type="ECO:0000256" key="1">
    <source>
        <dbReference type="SAM" id="MobiDB-lite"/>
    </source>
</evidence>
<gene>
    <name evidence="2" type="ORF">CRG98_027832</name>
</gene>
<name>A0A2I0J6C7_PUNGR</name>
<proteinExistence type="predicted"/>
<protein>
    <submittedName>
        <fullName evidence="2">Uncharacterized protein</fullName>
    </submittedName>
</protein>